<feature type="transmembrane region" description="Helical" evidence="1">
    <location>
        <begin position="65"/>
        <end position="87"/>
    </location>
</feature>
<sequence length="212" mass="23305">MGMAWSTAVVAFVGAVPLWRYTTNVITVAHEGGHAVFGWLFGSVVKHVKIFHAGSGEMLSGRENWFSAFVSLVAGYLGPSLFGYAGVQLLIHDFDPRSVLFLSLVFLAGVLIMVRTLFGVFVILATGAVLWVVAMRSTEAVQLAFAYVWVWFLLMGGVRQVPELFRAMRADEVTDAGLLQRHTLVGDVVWLFLFWLLSLAALVYGGALLLRH</sequence>
<keyword evidence="1" id="KW-0472">Membrane</keyword>
<accession>A0A2T0S4W0</accession>
<protein>
    <submittedName>
        <fullName evidence="2">Peptidase M50B-like protein</fullName>
    </submittedName>
</protein>
<evidence type="ECO:0000313" key="3">
    <source>
        <dbReference type="Proteomes" id="UP000239209"/>
    </source>
</evidence>
<keyword evidence="3" id="KW-1185">Reference proteome</keyword>
<organism evidence="2 3">
    <name type="scientific">Pseudosporangium ferrugineum</name>
    <dbReference type="NCBI Taxonomy" id="439699"/>
    <lineage>
        <taxon>Bacteria</taxon>
        <taxon>Bacillati</taxon>
        <taxon>Actinomycetota</taxon>
        <taxon>Actinomycetes</taxon>
        <taxon>Micromonosporales</taxon>
        <taxon>Micromonosporaceae</taxon>
        <taxon>Pseudosporangium</taxon>
    </lineage>
</organism>
<evidence type="ECO:0000313" key="2">
    <source>
        <dbReference type="EMBL" id="PRY28333.1"/>
    </source>
</evidence>
<feature type="transmembrane region" description="Helical" evidence="1">
    <location>
        <begin position="188"/>
        <end position="210"/>
    </location>
</feature>
<comment type="caution">
    <text evidence="2">The sequence shown here is derived from an EMBL/GenBank/DDBJ whole genome shotgun (WGS) entry which is preliminary data.</text>
</comment>
<feature type="transmembrane region" description="Helical" evidence="1">
    <location>
        <begin position="99"/>
        <end position="132"/>
    </location>
</feature>
<dbReference type="RefSeq" id="WP_106127780.1">
    <property type="nucleotide sequence ID" value="NZ_PVZG01000008.1"/>
</dbReference>
<dbReference type="Proteomes" id="UP000239209">
    <property type="component" value="Unassembled WGS sequence"/>
</dbReference>
<dbReference type="InterPro" id="IPR049500">
    <property type="entry name" value="Peptidase_M50B-like"/>
</dbReference>
<dbReference type="Pfam" id="PF13398">
    <property type="entry name" value="Peptidase_M50B"/>
    <property type="match status" value="1"/>
</dbReference>
<dbReference type="AlphaFoldDB" id="A0A2T0S4W0"/>
<name>A0A2T0S4W0_9ACTN</name>
<gene>
    <name evidence="2" type="ORF">CLV70_108125</name>
</gene>
<feature type="transmembrane region" description="Helical" evidence="1">
    <location>
        <begin position="144"/>
        <end position="161"/>
    </location>
</feature>
<dbReference type="EMBL" id="PVZG01000008">
    <property type="protein sequence ID" value="PRY28333.1"/>
    <property type="molecule type" value="Genomic_DNA"/>
</dbReference>
<keyword evidence="1" id="KW-0812">Transmembrane</keyword>
<keyword evidence="1" id="KW-1133">Transmembrane helix</keyword>
<reference evidence="2 3" key="1">
    <citation type="submission" date="2018-03" db="EMBL/GenBank/DDBJ databases">
        <title>Genomic Encyclopedia of Archaeal and Bacterial Type Strains, Phase II (KMG-II): from individual species to whole genera.</title>
        <authorList>
            <person name="Goeker M."/>
        </authorList>
    </citation>
    <scope>NUCLEOTIDE SEQUENCE [LARGE SCALE GENOMIC DNA]</scope>
    <source>
        <strain evidence="2 3">DSM 45348</strain>
    </source>
</reference>
<proteinExistence type="predicted"/>
<evidence type="ECO:0000256" key="1">
    <source>
        <dbReference type="SAM" id="Phobius"/>
    </source>
</evidence>
<dbReference type="OrthoDB" id="3291150at2"/>